<dbReference type="SMART" id="SM00864">
    <property type="entry name" value="Tubulin"/>
    <property type="match status" value="1"/>
</dbReference>
<dbReference type="NCBIfam" id="TIGR00065">
    <property type="entry name" value="ftsZ"/>
    <property type="match status" value="1"/>
</dbReference>
<dbReference type="PANTHER" id="PTHR30314:SF3">
    <property type="entry name" value="MITOCHONDRIAL DIVISION PROTEIN FSZA"/>
    <property type="match status" value="1"/>
</dbReference>
<feature type="binding site" evidence="4">
    <location>
        <position position="191"/>
    </location>
    <ligand>
        <name>GTP</name>
        <dbReference type="ChEBI" id="CHEBI:37565"/>
    </ligand>
</feature>
<evidence type="ECO:0000259" key="8">
    <source>
        <dbReference type="SMART" id="SM00864"/>
    </source>
</evidence>
<dbReference type="Pfam" id="PF12327">
    <property type="entry name" value="FtsZ_C"/>
    <property type="match status" value="1"/>
</dbReference>
<dbReference type="GO" id="GO:0051258">
    <property type="term" value="P:protein polymerization"/>
    <property type="evidence" value="ECO:0007669"/>
    <property type="project" value="UniProtKB-UniRule"/>
</dbReference>
<feature type="region of interest" description="Disordered" evidence="7">
    <location>
        <begin position="358"/>
        <end position="381"/>
    </location>
</feature>
<evidence type="ECO:0000256" key="2">
    <source>
        <dbReference type="ARBA" id="ARBA00022741"/>
    </source>
</evidence>
<evidence type="ECO:0000259" key="9">
    <source>
        <dbReference type="SMART" id="SM00865"/>
    </source>
</evidence>
<name>A0A6G5QHZ7_9BACT</name>
<feature type="domain" description="Tubulin/FtsZ 2-layer sandwich" evidence="9">
    <location>
        <begin position="211"/>
        <end position="330"/>
    </location>
</feature>
<dbReference type="Gene3D" id="3.30.1330.20">
    <property type="entry name" value="Tubulin/FtsZ, C-terminal domain"/>
    <property type="match status" value="1"/>
</dbReference>
<dbReference type="FunFam" id="3.40.50.1440:FF:000001">
    <property type="entry name" value="Cell division protein FtsZ"/>
    <property type="match status" value="1"/>
</dbReference>
<dbReference type="GO" id="GO:0005737">
    <property type="term" value="C:cytoplasm"/>
    <property type="evidence" value="ECO:0007669"/>
    <property type="project" value="UniProtKB-SubCell"/>
</dbReference>
<dbReference type="PRINTS" id="PR00423">
    <property type="entry name" value="CELLDVISFTSZ"/>
</dbReference>
<feature type="binding site" evidence="4">
    <location>
        <begin position="112"/>
        <end position="114"/>
    </location>
    <ligand>
        <name>GTP</name>
        <dbReference type="ChEBI" id="CHEBI:37565"/>
    </ligand>
</feature>
<dbReference type="SUPFAM" id="SSF55307">
    <property type="entry name" value="Tubulin C-terminal domain-like"/>
    <property type="match status" value="1"/>
</dbReference>
<dbReference type="InterPro" id="IPR045061">
    <property type="entry name" value="FtsZ/CetZ"/>
</dbReference>
<comment type="function">
    <text evidence="4 6">Essential cell division protein that forms a contractile ring structure (Z ring) at the future cell division site. The regulation of the ring assembly controls the timing and the location of cell division. One of the functions of the FtsZ ring is to recruit other cell division proteins to the septum to produce a new cell wall between the dividing cells. Binds GTP and shows GTPase activity.</text>
</comment>
<dbReference type="InterPro" id="IPR018316">
    <property type="entry name" value="Tubulin/FtsZ_2-layer-sand-dom"/>
</dbReference>
<dbReference type="Proteomes" id="UP000503264">
    <property type="component" value="Chromosome"/>
</dbReference>
<dbReference type="GO" id="GO:0003924">
    <property type="term" value="F:GTPase activity"/>
    <property type="evidence" value="ECO:0007669"/>
    <property type="project" value="UniProtKB-UniRule"/>
</dbReference>
<feature type="domain" description="Tubulin/FtsZ GTPase" evidence="8">
    <location>
        <begin position="16"/>
        <end position="209"/>
    </location>
</feature>
<dbReference type="SMART" id="SM00865">
    <property type="entry name" value="Tubulin_C"/>
    <property type="match status" value="1"/>
</dbReference>
<dbReference type="InterPro" id="IPR003008">
    <property type="entry name" value="Tubulin_FtsZ_GTPase"/>
</dbReference>
<keyword evidence="2 4" id="KW-0547">Nucleotide-binding</keyword>
<keyword evidence="4 6" id="KW-0132">Cell division</keyword>
<dbReference type="AlphaFoldDB" id="A0A6G5QHZ7"/>
<evidence type="ECO:0000256" key="4">
    <source>
        <dbReference type="HAMAP-Rule" id="MF_00909"/>
    </source>
</evidence>
<evidence type="ECO:0000313" key="10">
    <source>
        <dbReference type="EMBL" id="QCD45252.1"/>
    </source>
</evidence>
<evidence type="ECO:0000313" key="11">
    <source>
        <dbReference type="Proteomes" id="UP000503264"/>
    </source>
</evidence>
<keyword evidence="11" id="KW-1185">Reference proteome</keyword>
<evidence type="ECO:0000256" key="3">
    <source>
        <dbReference type="ARBA" id="ARBA00023134"/>
    </source>
</evidence>
<dbReference type="InterPro" id="IPR008280">
    <property type="entry name" value="Tub_FtsZ_C"/>
</dbReference>
<evidence type="ECO:0000256" key="5">
    <source>
        <dbReference type="NCBIfam" id="TIGR00065"/>
    </source>
</evidence>
<accession>A0A6G5QHZ7</accession>
<dbReference type="InterPro" id="IPR036525">
    <property type="entry name" value="Tubulin/FtsZ_GTPase_sf"/>
</dbReference>
<dbReference type="GO" id="GO:0005525">
    <property type="term" value="F:GTP binding"/>
    <property type="evidence" value="ECO:0007669"/>
    <property type="project" value="UniProtKB-UniRule"/>
</dbReference>
<dbReference type="EMBL" id="CP012542">
    <property type="protein sequence ID" value="QCD45252.1"/>
    <property type="molecule type" value="Genomic_DNA"/>
</dbReference>
<dbReference type="InterPro" id="IPR020805">
    <property type="entry name" value="Cell_div_FtsZ_CS"/>
</dbReference>
<protein>
    <recommendedName>
        <fullName evidence="4 5">Cell division protein FtsZ</fullName>
    </recommendedName>
</protein>
<dbReference type="GO" id="GO:0032153">
    <property type="term" value="C:cell division site"/>
    <property type="evidence" value="ECO:0007669"/>
    <property type="project" value="UniProtKB-UniRule"/>
</dbReference>
<proteinExistence type="inferred from homology"/>
<keyword evidence="4 6" id="KW-0131">Cell cycle</keyword>
<feature type="binding site" evidence="4">
    <location>
        <begin position="24"/>
        <end position="28"/>
    </location>
    <ligand>
        <name>GTP</name>
        <dbReference type="ChEBI" id="CHEBI:37565"/>
    </ligand>
</feature>
<dbReference type="Gene3D" id="3.40.50.1440">
    <property type="entry name" value="Tubulin/FtsZ, GTPase domain"/>
    <property type="match status" value="1"/>
</dbReference>
<organism evidence="10 11">
    <name type="scientific">Campylobacter mucosalis CCUG 21559</name>
    <dbReference type="NCBI Taxonomy" id="1032067"/>
    <lineage>
        <taxon>Bacteria</taxon>
        <taxon>Pseudomonadati</taxon>
        <taxon>Campylobacterota</taxon>
        <taxon>Epsilonproteobacteria</taxon>
        <taxon>Campylobacterales</taxon>
        <taxon>Campylobacteraceae</taxon>
        <taxon>Campylobacter</taxon>
    </lineage>
</organism>
<keyword evidence="4 6" id="KW-0717">Septation</keyword>
<sequence length="381" mass="40541">MGNFKIEEGRSSYGTKIKVIGVGGGGGNMIGTMIKEYPDLDIDLIVANTDRQALDRSNAFTKIQIGEKITRGLGAGMKPEVGKASAEESYDELKSAFENTDIVFVAAGLGGGTGTGAAPVVAQAAKECGALAVSVVTMPFAYEGKKRRLLADRGLEELRKESDSVIVILNEKLVSLVDKRMSIPDSLKIADGVLTRAVGGMSSVILGNGDINIDFADVRTIMSHRGMAIMSVGDAVGENAAQEAMKEAIQSPLLDDVSIDGALGVLVHFRHHPSASLNDINDALKIVNDSADDMADIIFGTTSDDTLDEGKVEVTIVATGFEIPANNSVDANEMAKKESEKAVEKREYVMRIRKASGGEGFDSESYLDQLDTPPCRRHQID</sequence>
<dbReference type="Pfam" id="PF00091">
    <property type="entry name" value="Tubulin"/>
    <property type="match status" value="1"/>
</dbReference>
<dbReference type="HAMAP" id="MF_00909">
    <property type="entry name" value="FtsZ"/>
    <property type="match status" value="1"/>
</dbReference>
<dbReference type="GO" id="GO:0000917">
    <property type="term" value="P:division septum assembly"/>
    <property type="evidence" value="ECO:0007669"/>
    <property type="project" value="UniProtKB-KW"/>
</dbReference>
<dbReference type="PROSITE" id="PS01135">
    <property type="entry name" value="FTSZ_2"/>
    <property type="match status" value="1"/>
</dbReference>
<keyword evidence="3 4" id="KW-0342">GTP-binding</keyword>
<dbReference type="RefSeq" id="WP_171994047.1">
    <property type="nucleotide sequence ID" value="NZ_CP012542.1"/>
</dbReference>
<dbReference type="GO" id="GO:0043093">
    <property type="term" value="P:FtsZ-dependent cytokinesis"/>
    <property type="evidence" value="ECO:0007669"/>
    <property type="project" value="UniProtKB-UniRule"/>
</dbReference>
<dbReference type="InterPro" id="IPR000158">
    <property type="entry name" value="Cell_div_FtsZ"/>
</dbReference>
<evidence type="ECO:0000256" key="1">
    <source>
        <dbReference type="ARBA" id="ARBA00009690"/>
    </source>
</evidence>
<comment type="similarity">
    <text evidence="1 4 6">Belongs to the FtsZ family.</text>
</comment>
<reference evidence="10 11" key="1">
    <citation type="submission" date="2016-07" db="EMBL/GenBank/DDBJ databases">
        <title>Comparative genomics of the Campylobacter concisus group.</title>
        <authorList>
            <person name="Miller W.G."/>
            <person name="Yee E."/>
            <person name="Chapman M.H."/>
            <person name="Huynh S."/>
            <person name="Bono J.L."/>
            <person name="On S.L.W."/>
            <person name="StLeger J."/>
            <person name="Foster G."/>
            <person name="Parker C.T."/>
        </authorList>
    </citation>
    <scope>NUCLEOTIDE SEQUENCE [LARGE SCALE GENOMIC DNA]</scope>
    <source>
        <strain evidence="10 11">CCUG 21559</strain>
    </source>
</reference>
<feature type="binding site" evidence="4">
    <location>
        <position position="143"/>
    </location>
    <ligand>
        <name>GTP</name>
        <dbReference type="ChEBI" id="CHEBI:37565"/>
    </ligand>
</feature>
<comment type="subunit">
    <text evidence="4">Homodimer. Polymerizes to form a dynamic ring structure in a strictly GTP-dependent manner. Interacts directly with several other division proteins.</text>
</comment>
<dbReference type="PANTHER" id="PTHR30314">
    <property type="entry name" value="CELL DIVISION PROTEIN FTSZ-RELATED"/>
    <property type="match status" value="1"/>
</dbReference>
<keyword evidence="4" id="KW-0963">Cytoplasm</keyword>
<evidence type="ECO:0000256" key="7">
    <source>
        <dbReference type="SAM" id="MobiDB-lite"/>
    </source>
</evidence>
<gene>
    <name evidence="4 10" type="primary">ftsZ</name>
    <name evidence="10" type="ORF">CMUC_1492</name>
</gene>
<feature type="binding site" evidence="4">
    <location>
        <position position="147"/>
    </location>
    <ligand>
        <name>GTP</name>
        <dbReference type="ChEBI" id="CHEBI:37565"/>
    </ligand>
</feature>
<dbReference type="InterPro" id="IPR024757">
    <property type="entry name" value="FtsZ_C"/>
</dbReference>
<dbReference type="InterPro" id="IPR037103">
    <property type="entry name" value="Tubulin/FtsZ-like_C"/>
</dbReference>
<dbReference type="CDD" id="cd02201">
    <property type="entry name" value="FtsZ_type1"/>
    <property type="match status" value="1"/>
</dbReference>
<evidence type="ECO:0000256" key="6">
    <source>
        <dbReference type="RuleBase" id="RU000631"/>
    </source>
</evidence>
<dbReference type="SUPFAM" id="SSF52490">
    <property type="entry name" value="Tubulin nucleotide-binding domain-like"/>
    <property type="match status" value="1"/>
</dbReference>
<comment type="subcellular location">
    <subcellularLocation>
        <location evidence="4">Cytoplasm</location>
    </subcellularLocation>
    <text evidence="4">Assembles at midcell at the inner surface of the cytoplasmic membrane.</text>
</comment>